<dbReference type="InterPro" id="IPR027417">
    <property type="entry name" value="P-loop_NTPase"/>
</dbReference>
<feature type="compositionally biased region" description="Polar residues" evidence="8">
    <location>
        <begin position="720"/>
        <end position="736"/>
    </location>
</feature>
<evidence type="ECO:0000256" key="7">
    <source>
        <dbReference type="SAM" id="Coils"/>
    </source>
</evidence>
<dbReference type="FunFam" id="3.40.850.10:FF:000080">
    <property type="entry name" value="Kinesin-like protein"/>
    <property type="match status" value="1"/>
</dbReference>
<evidence type="ECO:0000256" key="4">
    <source>
        <dbReference type="ARBA" id="ARBA00023212"/>
    </source>
</evidence>
<evidence type="ECO:0000256" key="5">
    <source>
        <dbReference type="PROSITE-ProRule" id="PRU00283"/>
    </source>
</evidence>
<feature type="compositionally biased region" description="Polar residues" evidence="8">
    <location>
        <begin position="567"/>
        <end position="576"/>
    </location>
</feature>
<dbReference type="InterPro" id="IPR036961">
    <property type="entry name" value="Kinesin_motor_dom_sf"/>
</dbReference>
<proteinExistence type="inferred from homology"/>
<evidence type="ECO:0000313" key="10">
    <source>
        <dbReference type="EMBL" id="CAH0109484.1"/>
    </source>
</evidence>
<dbReference type="GO" id="GO:0003777">
    <property type="term" value="F:microtubule motor activity"/>
    <property type="evidence" value="ECO:0007669"/>
    <property type="project" value="InterPro"/>
</dbReference>
<keyword evidence="4" id="KW-0963">Cytoplasm</keyword>
<feature type="region of interest" description="Disordered" evidence="8">
    <location>
        <begin position="1"/>
        <end position="28"/>
    </location>
</feature>
<comment type="caution">
    <text evidence="10">The sequence shown here is derived from an EMBL/GenBank/DDBJ whole genome shotgun (WGS) entry which is preliminary data.</text>
</comment>
<comment type="similarity">
    <text evidence="5 6">Belongs to the TRAFAC class myosin-kinesin ATPase superfamily. Kinesin family.</text>
</comment>
<dbReference type="PROSITE" id="PS50067">
    <property type="entry name" value="KINESIN_MOTOR_2"/>
    <property type="match status" value="1"/>
</dbReference>
<dbReference type="PANTHER" id="PTHR47969">
    <property type="entry name" value="CHROMOSOME-ASSOCIATED KINESIN KIF4A-RELATED"/>
    <property type="match status" value="1"/>
</dbReference>
<keyword evidence="2 5" id="KW-0547">Nucleotide-binding</keyword>
<evidence type="ECO:0000256" key="8">
    <source>
        <dbReference type="SAM" id="MobiDB-lite"/>
    </source>
</evidence>
<reference evidence="10" key="1">
    <citation type="submission" date="2021-11" db="EMBL/GenBank/DDBJ databases">
        <authorList>
            <person name="Schell T."/>
        </authorList>
    </citation>
    <scope>NUCLEOTIDE SEQUENCE</scope>
    <source>
        <strain evidence="10">M5</strain>
    </source>
</reference>
<gene>
    <name evidence="10" type="ORF">DGAL_LOCUS12962</name>
</gene>
<keyword evidence="6" id="KW-0493">Microtubule</keyword>
<accession>A0A8J2S2H7</accession>
<dbReference type="Pfam" id="PF00225">
    <property type="entry name" value="Kinesin"/>
    <property type="match status" value="1"/>
</dbReference>
<feature type="domain" description="Kinesin motor" evidence="9">
    <location>
        <begin position="49"/>
        <end position="409"/>
    </location>
</feature>
<evidence type="ECO:0000256" key="3">
    <source>
        <dbReference type="ARBA" id="ARBA00022840"/>
    </source>
</evidence>
<keyword evidence="3 5" id="KW-0067">ATP-binding</keyword>
<evidence type="ECO:0000313" key="11">
    <source>
        <dbReference type="Proteomes" id="UP000789390"/>
    </source>
</evidence>
<dbReference type="GO" id="GO:0007052">
    <property type="term" value="P:mitotic spindle organization"/>
    <property type="evidence" value="ECO:0007669"/>
    <property type="project" value="TreeGrafter"/>
</dbReference>
<dbReference type="SUPFAM" id="SSF52540">
    <property type="entry name" value="P-loop containing nucleoside triphosphate hydrolases"/>
    <property type="match status" value="1"/>
</dbReference>
<dbReference type="PRINTS" id="PR00380">
    <property type="entry name" value="KINESINHEAVY"/>
</dbReference>
<dbReference type="PROSITE" id="PS00411">
    <property type="entry name" value="KINESIN_MOTOR_1"/>
    <property type="match status" value="1"/>
</dbReference>
<dbReference type="Proteomes" id="UP000789390">
    <property type="component" value="Unassembled WGS sequence"/>
</dbReference>
<dbReference type="CDD" id="cd00106">
    <property type="entry name" value="KISc"/>
    <property type="match status" value="1"/>
</dbReference>
<dbReference type="SMART" id="SM00129">
    <property type="entry name" value="KISc"/>
    <property type="match status" value="1"/>
</dbReference>
<dbReference type="OrthoDB" id="3176171at2759"/>
<protein>
    <recommendedName>
        <fullName evidence="6">Kinesin-like protein</fullName>
    </recommendedName>
</protein>
<feature type="region of interest" description="Disordered" evidence="8">
    <location>
        <begin position="553"/>
        <end position="577"/>
    </location>
</feature>
<dbReference type="InterPro" id="IPR001752">
    <property type="entry name" value="Kinesin_motor_dom"/>
</dbReference>
<dbReference type="GO" id="GO:0005524">
    <property type="term" value="F:ATP binding"/>
    <property type="evidence" value="ECO:0007669"/>
    <property type="project" value="UniProtKB-UniRule"/>
</dbReference>
<dbReference type="Gene3D" id="3.40.850.10">
    <property type="entry name" value="Kinesin motor domain"/>
    <property type="match status" value="1"/>
</dbReference>
<dbReference type="AlphaFoldDB" id="A0A8J2S2H7"/>
<dbReference type="GO" id="GO:0005875">
    <property type="term" value="C:microtubule associated complex"/>
    <property type="evidence" value="ECO:0007669"/>
    <property type="project" value="TreeGrafter"/>
</dbReference>
<dbReference type="PANTHER" id="PTHR47969:SF33">
    <property type="entry name" value="KINESIN-LIKE PROTEIN"/>
    <property type="match status" value="1"/>
</dbReference>
<name>A0A8J2S2H7_9CRUS</name>
<feature type="binding site" evidence="5">
    <location>
        <begin position="150"/>
        <end position="157"/>
    </location>
    <ligand>
        <name>ATP</name>
        <dbReference type="ChEBI" id="CHEBI:30616"/>
    </ligand>
</feature>
<dbReference type="EMBL" id="CAKKLH010000292">
    <property type="protein sequence ID" value="CAH0109484.1"/>
    <property type="molecule type" value="Genomic_DNA"/>
</dbReference>
<organism evidence="10 11">
    <name type="scientific">Daphnia galeata</name>
    <dbReference type="NCBI Taxonomy" id="27404"/>
    <lineage>
        <taxon>Eukaryota</taxon>
        <taxon>Metazoa</taxon>
        <taxon>Ecdysozoa</taxon>
        <taxon>Arthropoda</taxon>
        <taxon>Crustacea</taxon>
        <taxon>Branchiopoda</taxon>
        <taxon>Diplostraca</taxon>
        <taxon>Cladocera</taxon>
        <taxon>Anomopoda</taxon>
        <taxon>Daphniidae</taxon>
        <taxon>Daphnia</taxon>
    </lineage>
</organism>
<keyword evidence="7" id="KW-0175">Coiled coil</keyword>
<feature type="compositionally biased region" description="Polar residues" evidence="8">
    <location>
        <begin position="691"/>
        <end position="702"/>
    </location>
</feature>
<feature type="coiled-coil region" evidence="7">
    <location>
        <begin position="489"/>
        <end position="537"/>
    </location>
</feature>
<dbReference type="InterPro" id="IPR019821">
    <property type="entry name" value="Kinesin_motor_CS"/>
</dbReference>
<evidence type="ECO:0000259" key="9">
    <source>
        <dbReference type="PROSITE" id="PS50067"/>
    </source>
</evidence>
<evidence type="ECO:0000256" key="6">
    <source>
        <dbReference type="RuleBase" id="RU000394"/>
    </source>
</evidence>
<dbReference type="GO" id="GO:0008017">
    <property type="term" value="F:microtubule binding"/>
    <property type="evidence" value="ECO:0007669"/>
    <property type="project" value="InterPro"/>
</dbReference>
<sequence length="736" mass="80870">MGLTRNSQKGSVRRATSSEGFGSASTYSNTSSFGSLADLDHSSVDDLGNISVVVRVRPLSEREIQRNDDTIIQVISHEQIMMRPDVRANGQSAITGSQSTFNQTLTAKSFTFNAVFDQTASQSEMMDKSGVARIIAMAIEGYSTTVFCYGQTGSGKTHTLTGPPHLFQDQPDPFSEEHGLIYRAFVHLFDRLKEKSKSDCTYIIKASFLEIYNEKVIDLLNLSTFKKPLQVRWSRVAGGFYVENLFTVECEEFDDLLAVLEEGMKNRAVGSHGMNDYSSRSHTILTVHVISELQASEEGVYLSRHGKINFVDLAGSEMTKKTNSQGKTLEEANNINKSLMVLGYCISQLSDPRKRNGHIPYRDSKLTQLLSDSLAGNGVTLMVACVSPARSNLSETLNTLRYAARAKHIRNKPVVVMDPREALILSLKREVMALQEENVHLRNLVDIEKTVNKEPQQRPGTSVIRSASPQEDLLTGAALTTPRLGDLPTQEAQELLHSLLQENRALRKENTDLYSLREALLRQQEAVTKQNERLIKQIEGKSIRTPRAPASLLSVSGPIKNEGSSGGSVSARTSPLPQLKRSSSLISMSGRSNLINPLSQSITLLDQQSTVMGLNGTCILPMTVSKEMSKRGFNASKSAETRINDDNGDGLNSDPAIILSPPQVLYGHRKKLTDLKIDMNFVPKKNKMKRSSSVAIGSNLPSSPDGKNKTFPQQPRIRVANSSTTTNGNAAGSYSK</sequence>
<evidence type="ECO:0000256" key="1">
    <source>
        <dbReference type="ARBA" id="ARBA00004245"/>
    </source>
</evidence>
<dbReference type="GO" id="GO:0051231">
    <property type="term" value="P:spindle elongation"/>
    <property type="evidence" value="ECO:0007669"/>
    <property type="project" value="TreeGrafter"/>
</dbReference>
<keyword evidence="5 6" id="KW-0505">Motor protein</keyword>
<dbReference type="GO" id="GO:0007018">
    <property type="term" value="P:microtubule-based movement"/>
    <property type="evidence" value="ECO:0007669"/>
    <property type="project" value="InterPro"/>
</dbReference>
<keyword evidence="4" id="KW-0206">Cytoskeleton</keyword>
<dbReference type="GO" id="GO:0005874">
    <property type="term" value="C:microtubule"/>
    <property type="evidence" value="ECO:0007669"/>
    <property type="project" value="UniProtKB-KW"/>
</dbReference>
<feature type="region of interest" description="Disordered" evidence="8">
    <location>
        <begin position="688"/>
        <end position="736"/>
    </location>
</feature>
<dbReference type="InterPro" id="IPR027640">
    <property type="entry name" value="Kinesin-like_fam"/>
</dbReference>
<comment type="subcellular location">
    <subcellularLocation>
        <location evidence="1">Cytoplasm</location>
        <location evidence="1">Cytoskeleton</location>
    </subcellularLocation>
</comment>
<keyword evidence="11" id="KW-1185">Reference proteome</keyword>
<evidence type="ECO:0000256" key="2">
    <source>
        <dbReference type="ARBA" id="ARBA00022741"/>
    </source>
</evidence>